<dbReference type="RefSeq" id="WP_054430280.1">
    <property type="nucleotide sequence ID" value="NZ_JACKUV010000012.1"/>
</dbReference>
<feature type="domain" description="Carrier" evidence="6">
    <location>
        <begin position="4246"/>
        <end position="4321"/>
    </location>
</feature>
<dbReference type="InterPro" id="IPR045851">
    <property type="entry name" value="AMP-bd_C_sf"/>
</dbReference>
<dbReference type="InterPro" id="IPR009081">
    <property type="entry name" value="PP-bd_ACP"/>
</dbReference>
<proteinExistence type="predicted"/>
<dbReference type="PANTHER" id="PTHR45527">
    <property type="entry name" value="NONRIBOSOMAL PEPTIDE SYNTHETASE"/>
    <property type="match status" value="1"/>
</dbReference>
<dbReference type="InterPro" id="IPR036736">
    <property type="entry name" value="ACP-like_sf"/>
</dbReference>
<evidence type="ECO:0000256" key="3">
    <source>
        <dbReference type="ARBA" id="ARBA00022553"/>
    </source>
</evidence>
<comment type="caution">
    <text evidence="7">The sequence shown here is derived from an EMBL/GenBank/DDBJ whole genome shotgun (WGS) entry which is preliminary data.</text>
</comment>
<feature type="domain" description="Carrier" evidence="6">
    <location>
        <begin position="3191"/>
        <end position="3266"/>
    </location>
</feature>
<dbReference type="Pfam" id="PF00668">
    <property type="entry name" value="Condensation"/>
    <property type="match status" value="8"/>
</dbReference>
<dbReference type="InterPro" id="IPR025110">
    <property type="entry name" value="AMP-bd_C"/>
</dbReference>
<dbReference type="PROSITE" id="PS00012">
    <property type="entry name" value="PHOSPHOPANTETHEINE"/>
    <property type="match status" value="5"/>
</dbReference>
<dbReference type="PROSITE" id="PS50075">
    <property type="entry name" value="CARRIER"/>
    <property type="match status" value="5"/>
</dbReference>
<feature type="domain" description="Carrier" evidence="6">
    <location>
        <begin position="640"/>
        <end position="715"/>
    </location>
</feature>
<dbReference type="CDD" id="cd05930">
    <property type="entry name" value="A_NRPS"/>
    <property type="match status" value="1"/>
</dbReference>
<dbReference type="CDD" id="cd19543">
    <property type="entry name" value="DCL_NRPS"/>
    <property type="match status" value="2"/>
</dbReference>
<evidence type="ECO:0000313" key="8">
    <source>
        <dbReference type="Proteomes" id="UP000037962"/>
    </source>
</evidence>
<evidence type="ECO:0000256" key="5">
    <source>
        <dbReference type="ARBA" id="ARBA00023194"/>
    </source>
</evidence>
<keyword evidence="8" id="KW-1185">Reference proteome</keyword>
<keyword evidence="3" id="KW-0597">Phosphoprotein</keyword>
<dbReference type="Proteomes" id="UP000037962">
    <property type="component" value="Unassembled WGS sequence"/>
</dbReference>
<dbReference type="NCBIfam" id="NF004282">
    <property type="entry name" value="PRK05691.1"/>
    <property type="match status" value="4"/>
</dbReference>
<dbReference type="PROSITE" id="PS00455">
    <property type="entry name" value="AMP_BINDING"/>
    <property type="match status" value="5"/>
</dbReference>
<dbReference type="InterPro" id="IPR001242">
    <property type="entry name" value="Condensation_dom"/>
</dbReference>
<name>A0ABR5LJ40_9MYCO</name>
<dbReference type="Gene3D" id="3.30.559.10">
    <property type="entry name" value="Chloramphenicol acetyltransferase-like domain"/>
    <property type="match status" value="7"/>
</dbReference>
<gene>
    <name evidence="7" type="ORF">AN912_29340</name>
</gene>
<dbReference type="InterPro" id="IPR020806">
    <property type="entry name" value="PKS_PP-bd"/>
</dbReference>
<dbReference type="InterPro" id="IPR023213">
    <property type="entry name" value="CAT-like_dom_sf"/>
</dbReference>
<dbReference type="Pfam" id="PF00550">
    <property type="entry name" value="PP-binding"/>
    <property type="match status" value="5"/>
</dbReference>
<keyword evidence="5" id="KW-0045">Antibiotic biosynthesis</keyword>
<evidence type="ECO:0000313" key="7">
    <source>
        <dbReference type="EMBL" id="KPG21605.1"/>
    </source>
</evidence>
<dbReference type="EMBL" id="LJFS01000071">
    <property type="protein sequence ID" value="KPG21605.1"/>
    <property type="molecule type" value="Genomic_DNA"/>
</dbReference>
<dbReference type="Pfam" id="PF00501">
    <property type="entry name" value="AMP-binding"/>
    <property type="match status" value="5"/>
</dbReference>
<feature type="domain" description="Carrier" evidence="6">
    <location>
        <begin position="1697"/>
        <end position="1771"/>
    </location>
</feature>
<dbReference type="InterPro" id="IPR000873">
    <property type="entry name" value="AMP-dep_synth/lig_dom"/>
</dbReference>
<evidence type="ECO:0000256" key="4">
    <source>
        <dbReference type="ARBA" id="ARBA00022737"/>
    </source>
</evidence>
<feature type="non-terminal residue" evidence="7">
    <location>
        <position position="1"/>
    </location>
</feature>
<dbReference type="SUPFAM" id="SSF47336">
    <property type="entry name" value="ACP-like"/>
    <property type="match status" value="5"/>
</dbReference>
<keyword evidence="4" id="KW-0677">Repeat</keyword>
<protein>
    <submittedName>
        <fullName evidence="7">Non-ribosomal peptide synthetase</fullName>
    </submittedName>
</protein>
<dbReference type="PANTHER" id="PTHR45527:SF1">
    <property type="entry name" value="FATTY ACID SYNTHASE"/>
    <property type="match status" value="1"/>
</dbReference>
<dbReference type="InterPro" id="IPR010060">
    <property type="entry name" value="NRPS_synth"/>
</dbReference>
<dbReference type="Gene3D" id="3.30.300.30">
    <property type="match status" value="5"/>
</dbReference>
<dbReference type="InterPro" id="IPR042099">
    <property type="entry name" value="ANL_N_sf"/>
</dbReference>
<evidence type="ECO:0000256" key="2">
    <source>
        <dbReference type="ARBA" id="ARBA00022450"/>
    </source>
</evidence>
<dbReference type="InterPro" id="IPR010071">
    <property type="entry name" value="AA_adenyl_dom"/>
</dbReference>
<evidence type="ECO:0000259" key="6">
    <source>
        <dbReference type="PROSITE" id="PS50075"/>
    </source>
</evidence>
<reference evidence="7 8" key="1">
    <citation type="submission" date="2015-09" db="EMBL/GenBank/DDBJ databases">
        <title>Genome Sequences of Mycobacterium immunogenum Isolates, Recuperated from a Chloraminated Drinking Water Distribution System Simulator Subjected to Episodes of Nitrification.</title>
        <authorList>
            <person name="Gomez-Alvarez V."/>
            <person name="Revetta R.P."/>
        </authorList>
    </citation>
    <scope>NUCLEOTIDE SEQUENCE [LARGE SCALE GENOMIC DNA]</scope>
    <source>
        <strain evidence="7 8">H076</strain>
    </source>
</reference>
<dbReference type="InterPro" id="IPR020845">
    <property type="entry name" value="AMP-binding_CS"/>
</dbReference>
<sequence>EELLRQLQGAHNDTLEHQHLALSDIHRITGQERLFDTLMVFENYPIDATAEWDIDGLTITGFDFRESNHYPLAVQVLPGRELSLRVEYSTGAFDFDTVEGLFGRFTRILTAMTTGPDRPLWSIDLLDEATRAQLDTWSNRESLHRSTAVQSIPALFGEQALRTPEAVAVTCDGRSMTYRELDETANRLAHLLNGQGAGPGETVALLCSRSTEAIVAILAVLKSGAAYVPIDPALPAARIGFMVADAAPILAVTTADHRSGLDGCDIGIIDINDPAVSAQPCTALAGPPPDDIAYIIYTSGTTGTPKGVAVAHRNVPGLFGSLHTDVPSGPGEVWAQWHSYSFDVSVWEIFGALLHGGRLLVVPEAVAASPEEFHELLVTQHVSVLSQTPSAAGMISPEGLESAALVVAGEACPPELVDRWAPGRVMINAYGPTEATVYASISTRLAIGSTVPIGAPVSGVALFVLDAWLRPVSPGVAGELYIAGRGVGVGYWRRNGMTASRFVACPFGVPGARMYRTGDRVRWGADGQLHYLGRADEQVKIRGYRIELGEVQAALAALDGVTQAVAIAHTDERGVVRLVGYVTGTADPGCVRTQLAERLPSYMVPAAVLTIDAVPLTVNGKLDRRALPAPDYGDTERYRAPSSPAEQILADIYARVLGHERVGVDDSFFDLGGDSLSAMRLIAAINTALNAGIAVRSLFDAPTVAQLATRIGGEGQRLAPLVAAARPADVPLSFAQSRLWFLDQLQGLSAIYNMTAAFRIDGALDIDALAAAFADVVTRHESLRTLFTAPDGIPRQVVVDPDSAELGWEVVDAGDWTVGHLRDAMEAVSRHTFDLSAEIPLRAALFRVSDTEHALITVVHHIAADGWSITPLIADLGVAYASRCVGAAPSWVDLPVQYADYALWQRAQFGDLGDVDSRIARQLDYWHGVLAGMPERIALPADRPYPLAADQRGATIAVNWPAALQQRVARLAGENNATSFMVVQTALLILLSRLGATSDVAVGFPIAGRRDPALDELVGFFVNTLVLRADLSGDPTISEVLAQVRIRSLEAFDNQDVPFEVLVERLNPARSLAHHPLVQVALAWQNFAGRDANDSAAAVEMGDLRVAQLPVDTHTARMDVNFSLAERRTKLGEPAGIGGTVEFRTDVFDTRTIQTLVARLERVLTAMTADPAARLSSLELLGDDERSHLAGLGNHAAVTGPAPRPVSVTGLFAENVARTPDAVAVTCGERSWTYQELDTAADRLAHSLAAHGAGPGLRVAVLFQRSAEAIVAILGILKTGAAYLPIDPAVPDARLDFVLADADPIAAVTTAELAGRLEGRGLAVIDLDEISVNAAVADPTTALPEPLADDVAYLIYTSGTTGVPKGVALSHLNVTQLLESLDAGLPRPGVWSHSHSLAFDVSVWEIFGALLRGGRVVIAPEEVAGSPEDLHALLVREHVTVITQTPSAVRILPQEGLESAALAVVGEACPPEVVDQWAPGRVMVNAYGPTETTMCVAISAPLVAGRGVPIGAPVSGAALFVLDEWLRPVPAGVIGELYVAGAGLGYGYVGRAALTSGRFVACPFGLPGTRMYRTGDLVCWGPDGQLQYLGRADEQVKIRGHRIELAEVQAVLASLDGVEQAVVIAREDRPGDKRLVGYITGTADASVLRTAMTDRLPGYMVPAAVVPLEAIPLTVNGKLDTRALPAPDYRDRDRYRAPGNAVEEVLADIYAQVLGLERVGVDDSFFDLGGDSILSMQVVARARAAGLVCRPRDVFVEQSVSRLARVIEVTAGSRGPIDEGIGPVPPMPIMRWLSGIDGPIDEFNQTVLVQAPGDVTEHDVIIVLQALLDRHVMLRLRAERDGAGGWSLTAPEAGVVQAIQCLNTVEHLSDSAVESARSRLNPAAGVMLSALWVRSTSQLVLIVHHLAVDGVSWRILLEDLNIAWAQHRSAQPVVLPLAGTSLRRWSELLAEHAQRPGTVEYAEAWRQISAAPAIFPPVLPGIDTFETAGQLGVSLDAETTHALLHEVPAAFHAGPQDILLIAFGLALSEFSAAITTTVGIDVEGHGRHEELAPGLDLSRTVGWFTTKYPVALALAGVSWSDVIAGNAALGAAIKDAKEQLRGQPDGLTFGLLRYLNPDVDLGTADPAVAFNYLGRLSGGTAAAAEDLWRMPADSMSAITVASSIPMPLTHTVALNAGAIETDDGLQLRANWTWASSALDRDQVGRLSQLWFDALTGICAHVHSGGGGLTPSDIAPARLNQRELDALQQQYRISDVLPLTALQQGLILHSGTDAGADDLYVVQLDITVDGALDPERLHDAVQAVAVRHPHLAARFCAQFGQPVQVIPADPTAAWRYVELNTGLDSAETNDEVRRLCLAERAAVCDLTQPPAFRVVLIRTAAQRYRFVLTNHHIVLDGWSLPILLQEIFACYRGQRLPAATPFRSFVSWLADRDSSAAHAAWGEVLAGLEAPTLVGSSQKSGLGRRGVRTHQLSESMTRALSDLARSQRTTINTVLQGAWALLLTSLTGQQDVVFGAVVSGRPADVLGAESMVGLLINTVPVRANITAATSTVDLLEQLNQSHAKTLDHQHISLSEIHRIVAHERLFDTLFVFENYPVDAAALSDVDGIAISEITSHESTDYPLTMQAIPGDELRLRIEYDTAAFDICGIETFVKRVESVLSAMTADPDRPLSAVSMLDETEHDRLQRWGNRGVLTRLPASASIPELFAVQVERHDESVAMVCGSRSLTYRELDDASNRLAHFLIGCGVGPGTRVALMFPRSAEAIVAILAVLKTGAAYLPIDPALPNARVEFMLTDAAPMAAVTTADLVDRFHTHDLTIVDVADPAIGACLSTGLAAPSPDDMAHIIYTSGTTGLPKGVAVTQRNVTQLFNSLQIGVPLEPGQVWTQFHSYAFDFSVWEIWGALLHGGRLVVVPEAVARSSQDFHDLLVREQVTVLTQTPSAASMLSVDGLDATALVIGAEPCSPELVDRWAPGRVMVNVYGPTETTMWLCASAPLAPGLGAPPIGSPTAWAAFFVLDEWLRPVPAGVVGELYLTGAGVGIGYWRRAGLTAARFMACPFGEPGTRMYRTGDLVRWRADGQLDYLGRADEQVKIRGYRIELGEIQSALAALEGVENAAVIAREDRPGDRRLVGYITGTADPAAARAALAERLPGYMVPAAVVGLTILPMTVNGKLDVRALPAPDYQDADHYRAPMGAVEEILAGIYARVLDVERVGVDDSFFDLGGDSVSTMRLVAAVNAALNSNLSARTVFEAPTVAQLAPRVGDGVGALEPLGAVERPAVIPLSFAQNRLWFVDQLQGPSPVYNMPVGLRLYGSLDVDALGAALADLIGRHESLRTRFEAPDGNPRQVVVPRGNAEFGWDVVDARGWPTAQLDEAIAAAVCHSFDLAIEIPFYAQVFRMADEEHVLVAVVHHIAADGWSLTPLVRDLSAAYASRCGGNAPDWAPLPVQYVDYTLWQRAQLGDIDDSESPLAAQLTYWEETLTGLPERVALPTDRPYPPVADQRGATVAVQWPSELQQQVRAVAGEHGATSFMVMQAALALLLANISGTSDVAVGFPIAGRRDSALDELVGFFVNNLVLRVDLTGDPTVAELLAQVRQRSLAAYEHQDVPFEVLVERLNPTRNLTHHPLVQVALAWQNLPWQDAGPADGLRLGDLRVAPLTVDTHTARMDLTFSLGERWTAAGEPAGIGGAVEFRTDVFDRASIETLITRWQRVVAAMTSDPSQRLSVIDLLDEAEHTQVDRWGNRAVLRRPVASGDSIPALFAAQVMRAPESVAISFNGCQLTYSELDEASNRLAHRLLAYNVGPGVSVALLTERCPEAVVAMLAVLKVGAAYLPIDAALPDARIEFMISDAVTTTAIVTTGLADRLAGYNLEIVDASDTVAAAATVAELPLPSADDIAYIIYTSGTTGVPKGVAITHRNVTQLMGTHKTFLAGQSWAQWHSYAFDASVEEIWGALLHGGRLVVVPEAAAHSPEHLTALLVAEQVTALSQTPSAVAMLVPESLGSMSLLVAGEPCSAEVVARWAPGRLMVNAYGPTETTICASRTAPLAGESGAPSIGAPVPGAAMFVLDRLLRPVPPGVVGELYIAGHGVGVGYVGRADLTGSRFVACPFADAAPGQRMYRTGDLACWGADGQLRYVGRADDQVKIRGYRIELAEIRTVLAGLDGVEQAAVIAREDRPGDKRLVGYVTGTANPAKLRAQLAEQLPAYMVPAAVVALAEMPMTVNGKLNARALPKPEYQDIDRYRAPGTLAEEVLAGIYARVLGVEQVGVDDSFFDLGGDSLSAMRLIAAVNADLNATVSVRTVFEAPTVARLATRLGGESAALAPLVAVERPAEIPLSFAQSRLWFLDQLQGPSPVYNMATALRISGELDVDALGVALADVVARHESLRTRFCATDGVPQQVVVQPEHAHFGWDVVDASGWTAAQLHDAIGEAARHTFDLSHEIPLRARLFRVTGDEHVLAAVVHHIAADAWSITPLVSDLGIAYVSRCADRAPGWAPLPVQYVDYTLWQRAEFGGFEDRESRIATQLAYWQEALAGMPERVELPTDRPYPPAADQRGATMNVQWPAVLQEQIARVAREHNATSFMVIQAALGILLGKLSGNTDVAVGFPIAGRRDPALDELIGFFVNTLVLRLDLTGDPTVGELLAQVRGRSLAAYENQDVPFEVLVERLNPTRSLTHHPLIQVALGWQNVPGQGTGTSGPGLALGDLEVSPLAADTQTARMDLSFSLAESRTRTGDPAGIDGTVEFRTDVFDRASIERLIGRFERVLSEMTADVDRTLSSIDLVDSDEHALLDVLGNRAMLTEHATAEVCVPTLFAEQVRLTPDAVAISSAEQSVTYRELDDAASVLAHRIVGLGAEPGRCVALLLERSVDAIVAMLAVLKSGAAYLAIDPVLPAARIDFMLDDAAPIIVITTSDLEGRLDGRAIGIVDIHGPIVPADLPSNGLSGKEIPVPDPEDIAYLIYTSGTTGVPKGVAVTHRNLTHLARSTPGQLPVGQVWTQCHSYAFDFSVWEIWAALLGGARLVVVPESVVSSPDDFHALLVSEQVNVLTQTPSAAATLPLQGLESVTLLLGGEACPAEVIDRWAPGRTVINAYGPTEITVYASMSAPLVPGSGAAPIGSPVPTSALFVLDEWLRPVPVGVIGELYVAGDGVACGYLGRSGLTSSRFVACPFGMPGARMYRTGDLVSWRADGQLQYLGRADDQVKIRGHRIELGEVQAALSALDEVAQSVAIVREDPPGVMRLIGYVMESAPGAVDPSRLRNILAESVPGYMVPSAIVVLDALPLTVNGKLDVRALPAPEYQDADRYRAPGDAIEEMLAGIYAEVLGLDRVGVDDSFFDLGGDSILSMQVVARARACGVTCRPRDIFVEQTVARLAHVVGVAGDDTHPADEGVGPVAATPIMRWLREVEGAGGTVDQFNQTVVIQAPCGVTASDVEIVLGALLDRHAMLRVRAADWSLVVPEKGATPVQLKSVEVLTDEELVVARSRLNPATGAMVSALWVTSTSQLVLAIHHLSVDAVSWRILLEDLNIAWAQHRQGQPVVLPVSGTSFARWTALLAEHSRDAAVVGQAERWQQVLATPATLPAVRPGSDTYASAGHRTASLDAETTRALLGEVPAAFHTGVQDILLIAYALALTEFVGVTLPVGIDVEGHGRIEDLDDFSPSVDLSRTVGWFTTKYPVAISVSGKSGRSTGRLPWNQVVSGDPALGRVIKDAKEQLRSLPEGTTYGLVRYLNSDIEFSGSEPTVGFNYLGRLGGAGAVHSEGAAELWQVSQDTAEVAAAATAIPMPLGHTLELNASAAETVDGPSLYAAWTWAPSVLNEEQVARLGRLWFDALAGICAHVRTGGGGLTPSDIAPARLTQQELDDLGREIEVGDVLPLTPLQHGLLFQANASRGNSDDLYAMQLDVTIAGPLDAQRLQEAVRTVVSRHPNLAARFDKRFDEPVQIIPARPAVPWLCVEIAGENRDFNQRLQELCATERAAVCDVVNQSAFRTALIRTGENEHRFVMTYHHIVLDGWSLPILLHEVFASYYGQRLPVAGSYRRFVTWLAARDVDDARRAWREVLAGFETPALVAPKGSTPGRRTTETFRVSAETSHAVGELARSQHTTVNTVLQAAWAQVLMWLTGRHDVAFGVAVSGRSAEVAGADSMVGLLINTVPVRVTVTPDTTIAELLGNLQRQHSDTLEHQHLALSEIQHAVGQDQLFDTLFVYQNYPVEAVTSAMADGLAITEVSGREYNHYPLTLQAMPGTELVLRVEFDTGLFGASRVRKAVERFQRVLEAMTGEGQ</sequence>
<dbReference type="Gene3D" id="3.30.559.30">
    <property type="entry name" value="Nonribosomal peptide synthetase, condensation domain"/>
    <property type="match status" value="8"/>
</dbReference>
<dbReference type="CDD" id="cd19540">
    <property type="entry name" value="LCL_NRPS-like"/>
    <property type="match status" value="3"/>
</dbReference>
<dbReference type="SMART" id="SM00823">
    <property type="entry name" value="PKS_PP"/>
    <property type="match status" value="5"/>
</dbReference>
<keyword evidence="2" id="KW-0596">Phosphopantetheine</keyword>
<dbReference type="NCBIfam" id="TIGR01733">
    <property type="entry name" value="AA-adenyl-dom"/>
    <property type="match status" value="5"/>
</dbReference>
<dbReference type="NCBIfam" id="TIGR01720">
    <property type="entry name" value="NRPS-para261"/>
    <property type="match status" value="2"/>
</dbReference>
<comment type="cofactor">
    <cofactor evidence="1">
        <name>pantetheine 4'-phosphate</name>
        <dbReference type="ChEBI" id="CHEBI:47942"/>
    </cofactor>
</comment>
<dbReference type="InterPro" id="IPR006162">
    <property type="entry name" value="Ppantetheine_attach_site"/>
</dbReference>
<dbReference type="SUPFAM" id="SSF52777">
    <property type="entry name" value="CoA-dependent acyltransferases"/>
    <property type="match status" value="15"/>
</dbReference>
<dbReference type="Pfam" id="PF13193">
    <property type="entry name" value="AMP-binding_C"/>
    <property type="match status" value="5"/>
</dbReference>
<dbReference type="NCBIfam" id="NF003417">
    <property type="entry name" value="PRK04813.1"/>
    <property type="match status" value="5"/>
</dbReference>
<feature type="domain" description="Carrier" evidence="6">
    <location>
        <begin position="5311"/>
        <end position="5385"/>
    </location>
</feature>
<dbReference type="SUPFAM" id="SSF56801">
    <property type="entry name" value="Acetyl-CoA synthetase-like"/>
    <property type="match status" value="5"/>
</dbReference>
<accession>A0ABR5LJ40</accession>
<dbReference type="Gene3D" id="1.10.1200.10">
    <property type="entry name" value="ACP-like"/>
    <property type="match status" value="5"/>
</dbReference>
<dbReference type="Gene3D" id="3.40.50.12780">
    <property type="entry name" value="N-terminal domain of ligase-like"/>
    <property type="match status" value="5"/>
</dbReference>
<organism evidence="7 8">
    <name type="scientific">Mycobacteroides immunogenum</name>
    <dbReference type="NCBI Taxonomy" id="83262"/>
    <lineage>
        <taxon>Bacteria</taxon>
        <taxon>Bacillati</taxon>
        <taxon>Actinomycetota</taxon>
        <taxon>Actinomycetes</taxon>
        <taxon>Mycobacteriales</taxon>
        <taxon>Mycobacteriaceae</taxon>
        <taxon>Mycobacteroides</taxon>
    </lineage>
</organism>
<evidence type="ECO:0000256" key="1">
    <source>
        <dbReference type="ARBA" id="ARBA00001957"/>
    </source>
</evidence>